<comment type="caution">
    <text evidence="1">The sequence shown here is derived from an EMBL/GenBank/DDBJ whole genome shotgun (WGS) entry which is preliminary data.</text>
</comment>
<evidence type="ECO:0000313" key="2">
    <source>
        <dbReference type="Proteomes" id="UP000664317"/>
    </source>
</evidence>
<reference evidence="1 2" key="1">
    <citation type="submission" date="2021-03" db="EMBL/GenBank/DDBJ databases">
        <title>novel species isolated from a fishpond in China.</title>
        <authorList>
            <person name="Lu H."/>
            <person name="Cai Z."/>
        </authorList>
    </citation>
    <scope>NUCLEOTIDE SEQUENCE [LARGE SCALE GENOMIC DNA]</scope>
    <source>
        <strain evidence="1 2">H41</strain>
    </source>
</reference>
<protein>
    <submittedName>
        <fullName evidence="1">Bifunctional isocitrate dehydrogenase kinase/phosphatase</fullName>
    </submittedName>
</protein>
<gene>
    <name evidence="1" type="ORF">J0A68_06000</name>
</gene>
<proteinExistence type="predicted"/>
<keyword evidence="1" id="KW-0418">Kinase</keyword>
<keyword evidence="1" id="KW-0808">Transferase</keyword>
<dbReference type="Proteomes" id="UP000664317">
    <property type="component" value="Unassembled WGS sequence"/>
</dbReference>
<dbReference type="GO" id="GO:0016301">
    <property type="term" value="F:kinase activity"/>
    <property type="evidence" value="ECO:0007669"/>
    <property type="project" value="UniProtKB-KW"/>
</dbReference>
<sequence length="229" mass="26230">MGTSRLFLFRVWILVLIGISACESSDSVKSEETSEISPDLGMVEEMRTQIDLGLAQKSGWQKHWAAQIGSFDSQNFELFALDSIDPLEMPEKNPILEGDPLFPYQIPHPEGNGTMDIYSYKVEAQDGLDHPFLNPDSEVIWYRSDGMKERLLFMGPSGMFEEGMWMSASKFLVLGFLQEEQGFRPMAWILDLDSHQLYQFRLDQLVRDYSYESYLDLKLKSVDLTTDGV</sequence>
<dbReference type="PROSITE" id="PS51257">
    <property type="entry name" value="PROKAR_LIPOPROTEIN"/>
    <property type="match status" value="1"/>
</dbReference>
<organism evidence="1 2">
    <name type="scientific">Algoriphagus oliviformis</name>
    <dbReference type="NCBI Taxonomy" id="2811231"/>
    <lineage>
        <taxon>Bacteria</taxon>
        <taxon>Pseudomonadati</taxon>
        <taxon>Bacteroidota</taxon>
        <taxon>Cytophagia</taxon>
        <taxon>Cytophagales</taxon>
        <taxon>Cyclobacteriaceae</taxon>
        <taxon>Algoriphagus</taxon>
    </lineage>
</organism>
<name>A0ABS3C0P1_9BACT</name>
<accession>A0ABS3C0P1</accession>
<evidence type="ECO:0000313" key="1">
    <source>
        <dbReference type="EMBL" id="MBN7810498.1"/>
    </source>
</evidence>
<keyword evidence="2" id="KW-1185">Reference proteome</keyword>
<dbReference type="EMBL" id="JAFKCT010000002">
    <property type="protein sequence ID" value="MBN7810498.1"/>
    <property type="molecule type" value="Genomic_DNA"/>
</dbReference>
<dbReference type="RefSeq" id="WP_206577287.1">
    <property type="nucleotide sequence ID" value="NZ_JAFKCT010000002.1"/>
</dbReference>